<dbReference type="RefSeq" id="WP_264791845.1">
    <property type="nucleotide sequence ID" value="NZ_AP026867.1"/>
</dbReference>
<dbReference type="KEGG" id="aup:AsAng_0012550"/>
<dbReference type="InterPro" id="IPR008964">
    <property type="entry name" value="Invasin/intimin_cell_adhesion"/>
</dbReference>
<evidence type="ECO:0000313" key="2">
    <source>
        <dbReference type="EMBL" id="BDS10547.1"/>
    </source>
</evidence>
<reference evidence="2" key="1">
    <citation type="submission" date="2022-09" db="EMBL/GenBank/DDBJ databases">
        <title>Aureispira anguillicida sp. nov., isolated from Leptocephalus of Japanese eel Anguilla japonica.</title>
        <authorList>
            <person name="Yuasa K."/>
            <person name="Mekata T."/>
            <person name="Ikunari K."/>
        </authorList>
    </citation>
    <scope>NUCLEOTIDE SEQUENCE</scope>
    <source>
        <strain evidence="2">EL160426</strain>
    </source>
</reference>
<dbReference type="AlphaFoldDB" id="A0A915YCH5"/>
<dbReference type="NCBIfam" id="TIGR02145">
    <property type="entry name" value="Fib_succ_major"/>
    <property type="match status" value="1"/>
</dbReference>
<evidence type="ECO:0000259" key="1">
    <source>
        <dbReference type="Pfam" id="PF09603"/>
    </source>
</evidence>
<dbReference type="Gene3D" id="2.60.40.10">
    <property type="entry name" value="Immunoglobulins"/>
    <property type="match status" value="1"/>
</dbReference>
<dbReference type="Pfam" id="PF09603">
    <property type="entry name" value="Fib_succ_major"/>
    <property type="match status" value="1"/>
</dbReference>
<dbReference type="EMBL" id="AP026867">
    <property type="protein sequence ID" value="BDS10547.1"/>
    <property type="molecule type" value="Genomic_DNA"/>
</dbReference>
<proteinExistence type="predicted"/>
<dbReference type="InterPro" id="IPR013783">
    <property type="entry name" value="Ig-like_fold"/>
</dbReference>
<sequence>MKNNLLILFIFTFFTALLVGCGKDENTTSSKSKLEPHTLFIVSGNNQTDTISKELSLPLKVQVQDSLGGAYEGHKVTFTIGSGGGILDSVVNGSPNTLIRVITDENGFAEVIWTLGETVGNQSVSVNSDVPNGSPLVFTAEALNNCTTFIDPRDGEEYCQITIGNQTWMAENLRYNVHGSILNPDNPSVIYGRLYPWGTALTACPNGWHLPSDAEWSTLEVALGMNIGSSTLQGYRGTHAPVMMAKNWSGNALFISDNDRKNSSGFNAYPAGIHYGTTFSHRTIMAMFWTSNQGAASKAMVRSINPDDDRGVQRNVNIDQTWRISCRCVKD</sequence>
<name>A0A915YCH5_9BACT</name>
<dbReference type="InterPro" id="IPR011871">
    <property type="entry name" value="Fib_succ_major"/>
</dbReference>
<accession>A0A915YCH5</accession>
<keyword evidence="3" id="KW-1185">Reference proteome</keyword>
<gene>
    <name evidence="2" type="ORF">AsAng_0012550</name>
</gene>
<feature type="domain" description="Fibrobacter succinogenes major paralogous" evidence="1">
    <location>
        <begin position="161"/>
        <end position="330"/>
    </location>
</feature>
<evidence type="ECO:0000313" key="3">
    <source>
        <dbReference type="Proteomes" id="UP001060919"/>
    </source>
</evidence>
<dbReference type="SUPFAM" id="SSF49373">
    <property type="entry name" value="Invasin/intimin cell-adhesion fragments"/>
    <property type="match status" value="1"/>
</dbReference>
<protein>
    <recommendedName>
        <fullName evidence="1">Fibrobacter succinogenes major paralogous domain-containing protein</fullName>
    </recommendedName>
</protein>
<organism evidence="2 3">
    <name type="scientific">Aureispira anguillae</name>
    <dbReference type="NCBI Taxonomy" id="2864201"/>
    <lineage>
        <taxon>Bacteria</taxon>
        <taxon>Pseudomonadati</taxon>
        <taxon>Bacteroidota</taxon>
        <taxon>Saprospiria</taxon>
        <taxon>Saprospirales</taxon>
        <taxon>Saprospiraceae</taxon>
        <taxon>Aureispira</taxon>
    </lineage>
</organism>
<dbReference type="Proteomes" id="UP001060919">
    <property type="component" value="Chromosome"/>
</dbReference>
<dbReference type="PROSITE" id="PS51257">
    <property type="entry name" value="PROKAR_LIPOPROTEIN"/>
    <property type="match status" value="1"/>
</dbReference>